<keyword evidence="2" id="KW-1185">Reference proteome</keyword>
<name>A0A8H7TFZ1_9HELO</name>
<evidence type="ECO:0000313" key="2">
    <source>
        <dbReference type="Proteomes" id="UP000664132"/>
    </source>
</evidence>
<accession>A0A8H7TFZ1</accession>
<dbReference type="Proteomes" id="UP000664132">
    <property type="component" value="Unassembled WGS sequence"/>
</dbReference>
<dbReference type="OrthoDB" id="5343383at2759"/>
<evidence type="ECO:0000313" key="1">
    <source>
        <dbReference type="EMBL" id="KAG4418113.1"/>
    </source>
</evidence>
<protein>
    <submittedName>
        <fullName evidence="1">Uncharacterized protein</fullName>
    </submittedName>
</protein>
<sequence length="235" mass="26831">MPFPAPVLRPDPRLKHRIAYYNRNEIVADLVSFYEFLPHVITSTVHVAPAEGWSEITLASLAVHGIHKTSEVVELLRHLPYLSGDKPWIMIVAMACDYRQVIVSPIAREKPGWMFDAADKQWPAWVIQLTAGTDLEGSHYMPDTTDGNISRHCVGGRFDYPPTYVSEDARSWRDRECDPETVSLREWLEQWREQYLQMTVVTLPPDVLSYGSVDPFFGALEAAPSSYYFEEVDVT</sequence>
<gene>
    <name evidence="1" type="ORF">IFR04_008774</name>
</gene>
<proteinExistence type="predicted"/>
<comment type="caution">
    <text evidence="1">The sequence shown here is derived from an EMBL/GenBank/DDBJ whole genome shotgun (WGS) entry which is preliminary data.</text>
</comment>
<organism evidence="1 2">
    <name type="scientific">Cadophora malorum</name>
    <dbReference type="NCBI Taxonomy" id="108018"/>
    <lineage>
        <taxon>Eukaryota</taxon>
        <taxon>Fungi</taxon>
        <taxon>Dikarya</taxon>
        <taxon>Ascomycota</taxon>
        <taxon>Pezizomycotina</taxon>
        <taxon>Leotiomycetes</taxon>
        <taxon>Helotiales</taxon>
        <taxon>Ploettnerulaceae</taxon>
        <taxon>Cadophora</taxon>
    </lineage>
</organism>
<dbReference type="EMBL" id="JAFJYH010000137">
    <property type="protein sequence ID" value="KAG4418113.1"/>
    <property type="molecule type" value="Genomic_DNA"/>
</dbReference>
<dbReference type="AlphaFoldDB" id="A0A8H7TFZ1"/>
<reference evidence="1" key="1">
    <citation type="submission" date="2021-02" db="EMBL/GenBank/DDBJ databases">
        <title>Genome sequence Cadophora malorum strain M34.</title>
        <authorList>
            <person name="Stefanovic E."/>
            <person name="Vu D."/>
            <person name="Scully C."/>
            <person name="Dijksterhuis J."/>
            <person name="Roader J."/>
            <person name="Houbraken J."/>
        </authorList>
    </citation>
    <scope>NUCLEOTIDE SEQUENCE</scope>
    <source>
        <strain evidence="1">M34</strain>
    </source>
</reference>